<keyword evidence="1" id="KW-1133">Transmembrane helix</keyword>
<accession>A0A486XSJ3</accession>
<keyword evidence="1" id="KW-0472">Membrane</keyword>
<feature type="transmembrane region" description="Helical" evidence="1">
    <location>
        <begin position="15"/>
        <end position="35"/>
    </location>
</feature>
<dbReference type="AlphaFoldDB" id="A0A486XSJ3"/>
<keyword evidence="1" id="KW-0812">Transmembrane</keyword>
<organism evidence="2">
    <name type="scientific">Rheinheimera sp. BAL341</name>
    <dbReference type="NCBI Taxonomy" id="1708203"/>
    <lineage>
        <taxon>Bacteria</taxon>
        <taxon>Pseudomonadati</taxon>
        <taxon>Pseudomonadota</taxon>
        <taxon>Gammaproteobacteria</taxon>
        <taxon>Chromatiales</taxon>
        <taxon>Chromatiaceae</taxon>
        <taxon>Rheinheimera</taxon>
    </lineage>
</organism>
<reference evidence="2" key="1">
    <citation type="submission" date="2019-04" db="EMBL/GenBank/DDBJ databases">
        <authorList>
            <person name="Brambilla D."/>
        </authorList>
    </citation>
    <scope>NUCLEOTIDE SEQUENCE</scope>
    <source>
        <strain evidence="2">BAL1</strain>
    </source>
</reference>
<sequence>MPSTVGLGQTDPQPVFAVIFLQTFFGACSKVSAIFRLF</sequence>
<proteinExistence type="predicted"/>
<evidence type="ECO:0000256" key="1">
    <source>
        <dbReference type="SAM" id="Phobius"/>
    </source>
</evidence>
<gene>
    <name evidence="2" type="ORF">BAL341_2632</name>
</gene>
<evidence type="ECO:0000313" key="2">
    <source>
        <dbReference type="EMBL" id="VHO05548.1"/>
    </source>
</evidence>
<dbReference type="EMBL" id="CAAJGR010000130">
    <property type="protein sequence ID" value="VHO05548.1"/>
    <property type="molecule type" value="Genomic_DNA"/>
</dbReference>
<name>A0A486XSJ3_9GAMM</name>
<protein>
    <submittedName>
        <fullName evidence="2">Uncharacterized protein</fullName>
    </submittedName>
</protein>